<dbReference type="AlphaFoldDB" id="A0A101ABK4"/>
<dbReference type="CDD" id="cd02440">
    <property type="entry name" value="AdoMet_MTases"/>
    <property type="match status" value="1"/>
</dbReference>
<organism evidence="2 3">
    <name type="scientific">Mycobacterium lehmannii</name>
    <dbReference type="NCBI Taxonomy" id="2048550"/>
    <lineage>
        <taxon>Bacteria</taxon>
        <taxon>Bacillati</taxon>
        <taxon>Actinomycetota</taxon>
        <taxon>Actinomycetes</taxon>
        <taxon>Mycobacteriales</taxon>
        <taxon>Mycobacteriaceae</taxon>
        <taxon>Mycobacterium</taxon>
    </lineage>
</organism>
<reference evidence="2 3" key="1">
    <citation type="submission" date="2016-01" db="EMBL/GenBank/DDBJ databases">
        <authorList>
            <consortium name="TB Trials Study Group"/>
            <person name="Sutton G."/>
            <person name="Brinkac L."/>
            <person name="Sanka R."/>
            <person name="Adams M."/>
            <person name="Lau E.L."/>
            <person name="Macaden R."/>
            <person name="Grewal H.M.S."/>
        </authorList>
    </citation>
    <scope>NUCLEOTIDE SEQUENCE [LARGE SCALE GENOMIC DNA]</scope>
    <source>
        <strain evidence="2 3">IS-1744</strain>
    </source>
</reference>
<feature type="domain" description="Methyltransferase type 11" evidence="1">
    <location>
        <begin position="70"/>
        <end position="165"/>
    </location>
</feature>
<dbReference type="EMBL" id="LQIR01000005">
    <property type="protein sequence ID" value="KUI19632.1"/>
    <property type="molecule type" value="Genomic_DNA"/>
</dbReference>
<dbReference type="PANTHER" id="PTHR45036">
    <property type="entry name" value="METHYLTRANSFERASE LIKE 7B"/>
    <property type="match status" value="1"/>
</dbReference>
<dbReference type="GO" id="GO:0032259">
    <property type="term" value="P:methylation"/>
    <property type="evidence" value="ECO:0007669"/>
    <property type="project" value="UniProtKB-KW"/>
</dbReference>
<dbReference type="Proteomes" id="UP000053707">
    <property type="component" value="Unassembled WGS sequence"/>
</dbReference>
<gene>
    <name evidence="2" type="ORF">AU192_01365</name>
</gene>
<proteinExistence type="predicted"/>
<dbReference type="InterPro" id="IPR013216">
    <property type="entry name" value="Methyltransf_11"/>
</dbReference>
<evidence type="ECO:0000259" key="1">
    <source>
        <dbReference type="Pfam" id="PF08241"/>
    </source>
</evidence>
<evidence type="ECO:0000313" key="2">
    <source>
        <dbReference type="EMBL" id="KUI19632.1"/>
    </source>
</evidence>
<evidence type="ECO:0000313" key="3">
    <source>
        <dbReference type="Proteomes" id="UP000053707"/>
    </source>
</evidence>
<keyword evidence="3" id="KW-1185">Reference proteome</keyword>
<keyword evidence="2" id="KW-0489">Methyltransferase</keyword>
<protein>
    <submittedName>
        <fullName evidence="2">Methyltransferase type 11</fullName>
    </submittedName>
</protein>
<sequence>MRVPRAHSYVYAMTEIVDVKASSEPGAKPQSAAWLRIFALAYDPLLWLGEIAGMRRRRAALLADAYGRVVEIGAGTGLNVAHYPEAVTELVLTEPEPGMRKKLSRRVRQCGSATRIVDATAERLPLADASVDTVVSTLALCTVDEPERALREIARVLRPGGQLLFIEHVRASSRLLAACQDKLVEPWRHFAAGCRCNRDTVGRLRACGYTVAAQNVVWRGMPAIVHPLAIGRATRTVTASVEHESEG</sequence>
<accession>A0A101ABK4</accession>
<comment type="caution">
    <text evidence="2">The sequence shown here is derived from an EMBL/GenBank/DDBJ whole genome shotgun (WGS) entry which is preliminary data.</text>
</comment>
<dbReference type="GO" id="GO:0008757">
    <property type="term" value="F:S-adenosylmethionine-dependent methyltransferase activity"/>
    <property type="evidence" value="ECO:0007669"/>
    <property type="project" value="InterPro"/>
</dbReference>
<name>A0A101ABK4_9MYCO</name>
<dbReference type="InterPro" id="IPR029063">
    <property type="entry name" value="SAM-dependent_MTases_sf"/>
</dbReference>
<dbReference type="InterPro" id="IPR052356">
    <property type="entry name" value="Thiol_S-MT"/>
</dbReference>
<dbReference type="PANTHER" id="PTHR45036:SF1">
    <property type="entry name" value="METHYLTRANSFERASE LIKE 7A"/>
    <property type="match status" value="1"/>
</dbReference>
<dbReference type="Pfam" id="PF08241">
    <property type="entry name" value="Methyltransf_11"/>
    <property type="match status" value="1"/>
</dbReference>
<keyword evidence="2" id="KW-0808">Transferase</keyword>
<dbReference type="SUPFAM" id="SSF53335">
    <property type="entry name" value="S-adenosyl-L-methionine-dependent methyltransferases"/>
    <property type="match status" value="1"/>
</dbReference>
<dbReference type="Gene3D" id="3.40.50.150">
    <property type="entry name" value="Vaccinia Virus protein VP39"/>
    <property type="match status" value="1"/>
</dbReference>